<evidence type="ECO:0000256" key="5">
    <source>
        <dbReference type="ARBA" id="ARBA00049269"/>
    </source>
</evidence>
<dbReference type="Proteomes" id="UP000317550">
    <property type="component" value="Chromosome"/>
</dbReference>
<gene>
    <name evidence="6 10" type="primary">hutH</name>
    <name evidence="10" type="ORF">FNU76_08060</name>
</gene>
<dbReference type="AlphaFoldDB" id="A0A516SE72"/>
<dbReference type="Gene3D" id="1.10.275.10">
    <property type="entry name" value="Fumarase/aspartase (N-terminal domain)"/>
    <property type="match status" value="1"/>
</dbReference>
<keyword evidence="4 6" id="KW-0456">Lyase</keyword>
<comment type="similarity">
    <text evidence="6 7">Belongs to the PAL/histidase family.</text>
</comment>
<dbReference type="InterPro" id="IPR022313">
    <property type="entry name" value="Phe/His_NH3-lyase_AS"/>
</dbReference>
<dbReference type="PANTHER" id="PTHR10362">
    <property type="entry name" value="HISTIDINE AMMONIA-LYASE"/>
    <property type="match status" value="1"/>
</dbReference>
<evidence type="ECO:0000256" key="9">
    <source>
        <dbReference type="RuleBase" id="RU004480"/>
    </source>
</evidence>
<keyword evidence="6" id="KW-0963">Cytoplasm</keyword>
<dbReference type="GO" id="GO:0019557">
    <property type="term" value="P:L-histidine catabolic process to glutamate and formate"/>
    <property type="evidence" value="ECO:0007669"/>
    <property type="project" value="UniProtKB-UniPathway"/>
</dbReference>
<dbReference type="FunFam" id="1.10.275.10:FF:000005">
    <property type="entry name" value="Histidine ammonia-lyase"/>
    <property type="match status" value="1"/>
</dbReference>
<evidence type="ECO:0000256" key="3">
    <source>
        <dbReference type="ARBA" id="ARBA00022808"/>
    </source>
</evidence>
<dbReference type="InterPro" id="IPR005921">
    <property type="entry name" value="HutH"/>
</dbReference>
<dbReference type="FunFam" id="1.20.200.10:FF:000003">
    <property type="entry name" value="Histidine ammonia-lyase"/>
    <property type="match status" value="1"/>
</dbReference>
<proteinExistence type="inferred from homology"/>
<dbReference type="Pfam" id="PF00221">
    <property type="entry name" value="Lyase_aromatic"/>
    <property type="match status" value="1"/>
</dbReference>
<evidence type="ECO:0000313" key="10">
    <source>
        <dbReference type="EMBL" id="QDQ26318.1"/>
    </source>
</evidence>
<reference evidence="11" key="1">
    <citation type="submission" date="2019-07" db="EMBL/GenBank/DDBJ databases">
        <title>Chitinimonas sp. nov., isolated from Ny-Alesund, arctica soil.</title>
        <authorList>
            <person name="Xu Q."/>
            <person name="Peng F."/>
        </authorList>
    </citation>
    <scope>NUCLEOTIDE SEQUENCE [LARGE SCALE GENOMIC DNA]</scope>
    <source>
        <strain evidence="11">R3-44</strain>
    </source>
</reference>
<dbReference type="InterPro" id="IPR008948">
    <property type="entry name" value="L-Aspartase-like"/>
</dbReference>
<dbReference type="Gene3D" id="1.20.200.10">
    <property type="entry name" value="Fumarase/aspartase (Central domain)"/>
    <property type="match status" value="1"/>
</dbReference>
<dbReference type="EC" id="4.3.1.3" evidence="2 6"/>
<accession>A0A516SE72</accession>
<evidence type="ECO:0000256" key="6">
    <source>
        <dbReference type="HAMAP-Rule" id="MF_00229"/>
    </source>
</evidence>
<keyword evidence="11" id="KW-1185">Reference proteome</keyword>
<organism evidence="10 11">
    <name type="scientific">Chitinimonas arctica</name>
    <dbReference type="NCBI Taxonomy" id="2594795"/>
    <lineage>
        <taxon>Bacteria</taxon>
        <taxon>Pseudomonadati</taxon>
        <taxon>Pseudomonadota</taxon>
        <taxon>Betaproteobacteria</taxon>
        <taxon>Neisseriales</taxon>
        <taxon>Chitinibacteraceae</taxon>
        <taxon>Chitinimonas</taxon>
    </lineage>
</organism>
<comment type="catalytic activity">
    <reaction evidence="5 6 8">
        <text>L-histidine = trans-urocanate + NH4(+)</text>
        <dbReference type="Rhea" id="RHEA:21232"/>
        <dbReference type="ChEBI" id="CHEBI:17771"/>
        <dbReference type="ChEBI" id="CHEBI:28938"/>
        <dbReference type="ChEBI" id="CHEBI:57595"/>
        <dbReference type="EC" id="4.3.1.3"/>
    </reaction>
</comment>
<dbReference type="GO" id="GO:0005737">
    <property type="term" value="C:cytoplasm"/>
    <property type="evidence" value="ECO:0007669"/>
    <property type="project" value="UniProtKB-SubCell"/>
</dbReference>
<comment type="PTM">
    <text evidence="6">Contains an active site 4-methylidene-imidazol-5-one (MIO), which is formed autocatalytically by cyclization and dehydration of residues Ala-Ser-Gly.</text>
</comment>
<dbReference type="CDD" id="cd00332">
    <property type="entry name" value="PAL-HAL"/>
    <property type="match status" value="1"/>
</dbReference>
<evidence type="ECO:0000256" key="7">
    <source>
        <dbReference type="RuleBase" id="RU003954"/>
    </source>
</evidence>
<dbReference type="GO" id="GO:0004397">
    <property type="term" value="F:histidine ammonia-lyase activity"/>
    <property type="evidence" value="ECO:0007669"/>
    <property type="project" value="UniProtKB-UniRule"/>
</dbReference>
<dbReference type="NCBIfam" id="NF006871">
    <property type="entry name" value="PRK09367.1"/>
    <property type="match status" value="1"/>
</dbReference>
<dbReference type="EMBL" id="CP041730">
    <property type="protein sequence ID" value="QDQ26318.1"/>
    <property type="molecule type" value="Genomic_DNA"/>
</dbReference>
<feature type="cross-link" description="5-imidazolinone (Ala-Gly)" evidence="6">
    <location>
        <begin position="164"/>
        <end position="166"/>
    </location>
</feature>
<dbReference type="GO" id="GO:0019556">
    <property type="term" value="P:L-histidine catabolic process to glutamate and formamide"/>
    <property type="evidence" value="ECO:0007669"/>
    <property type="project" value="UniProtKB-UniPathway"/>
</dbReference>
<keyword evidence="3 6" id="KW-0369">Histidine metabolism</keyword>
<dbReference type="OrthoDB" id="9806955at2"/>
<evidence type="ECO:0000256" key="4">
    <source>
        <dbReference type="ARBA" id="ARBA00023239"/>
    </source>
</evidence>
<dbReference type="InterPro" id="IPR024083">
    <property type="entry name" value="Fumarase/histidase_N"/>
</dbReference>
<evidence type="ECO:0000256" key="1">
    <source>
        <dbReference type="ARBA" id="ARBA00005113"/>
    </source>
</evidence>
<evidence type="ECO:0000256" key="2">
    <source>
        <dbReference type="ARBA" id="ARBA00012994"/>
    </source>
</evidence>
<dbReference type="SUPFAM" id="SSF48557">
    <property type="entry name" value="L-aspartase-like"/>
    <property type="match status" value="1"/>
</dbReference>
<dbReference type="KEGG" id="cari:FNU76_08060"/>
<dbReference type="PROSITE" id="PS00488">
    <property type="entry name" value="PAL_HISTIDASE"/>
    <property type="match status" value="1"/>
</dbReference>
<evidence type="ECO:0000313" key="11">
    <source>
        <dbReference type="Proteomes" id="UP000317550"/>
    </source>
</evidence>
<dbReference type="UniPathway" id="UPA00379">
    <property type="reaction ID" value="UER00549"/>
</dbReference>
<comment type="pathway">
    <text evidence="1 6 8">Amino-acid degradation; L-histidine degradation into L-glutamate; N-formimidoyl-L-glutamate from L-histidine: step 1/3.</text>
</comment>
<evidence type="ECO:0000256" key="8">
    <source>
        <dbReference type="RuleBase" id="RU004479"/>
    </source>
</evidence>
<dbReference type="HAMAP" id="MF_00229">
    <property type="entry name" value="His_ammonia_lyase"/>
    <property type="match status" value="1"/>
</dbReference>
<name>A0A516SE72_9NEIS</name>
<comment type="subcellular location">
    <subcellularLocation>
        <location evidence="6 9">Cytoplasm</location>
    </subcellularLocation>
</comment>
<sequence length="530" mass="55340">MSIQIRASNLGAIRAHLTRSPMHALTLTPGKLTFAQLRQIMAGGVTITLDPAAIPGIEAGSRAVAAIVAKGAPAYGINTGFGRLASTHIPNDQLELLQKNLVLSHAVGVGAALDAPMVRLLLTLKISSMARGFSGIRLEVIQALLTLLNADVLPRIPSKGSVGASGDLAPLAHMAAVLLGVGEVIVKGERMPATDGLALAGLQPMTLGAKEGLALLNGTQASTAIAIVNLFAIEELYQTALVAGSLSVDAAAGSVVPFDRRIHDLRGHPGQIEAAAAYRQLLDGSGINASHKDCDKVQDPYSLRCQPQVMGACLDQIRHAGVVLLREADAVSDNPLVFPDTNEVLSGGNFHAEPVAFAADNLAIALSEIGALAERRIALLIDSTLSGLPPFLVRDGGVNSGFMIAHVTAAALASENKTLAHPASVDSLPTSANQEDHVSMATFAARKLGDIAENVGHILAIELLAAAQGVDLRAPHQTSPRLLPVMGLIRKQVPHYDLDRYFAPDIEAVADMVKRGVFAKLAPHRFDSQA</sequence>
<dbReference type="InterPro" id="IPR001106">
    <property type="entry name" value="Aromatic_Lyase"/>
</dbReference>
<dbReference type="NCBIfam" id="TIGR01225">
    <property type="entry name" value="hutH"/>
    <property type="match status" value="1"/>
</dbReference>
<feature type="modified residue" description="2,3-didehydroalanine (Ser)" evidence="6">
    <location>
        <position position="165"/>
    </location>
</feature>
<protein>
    <recommendedName>
        <fullName evidence="2 6">Histidine ammonia-lyase</fullName>
        <shortName evidence="6">Histidase</shortName>
        <ecNumber evidence="2 6">4.3.1.3</ecNumber>
    </recommendedName>
</protein>